<dbReference type="PANTHER" id="PTHR43175">
    <property type="entry name" value="CARBONIC ANHYDRASE"/>
    <property type="match status" value="1"/>
</dbReference>
<evidence type="ECO:0000313" key="8">
    <source>
        <dbReference type="EMBL" id="GAA4905834.1"/>
    </source>
</evidence>
<evidence type="ECO:0000256" key="6">
    <source>
        <dbReference type="ARBA" id="ARBA00024993"/>
    </source>
</evidence>
<dbReference type="SUPFAM" id="SSF53056">
    <property type="entry name" value="beta-carbonic anhydrase, cab"/>
    <property type="match status" value="1"/>
</dbReference>
<dbReference type="EC" id="4.2.1.1" evidence="3"/>
<comment type="catalytic activity">
    <reaction evidence="7">
        <text>hydrogencarbonate + H(+) = CO2 + H2O</text>
        <dbReference type="Rhea" id="RHEA:10748"/>
        <dbReference type="ChEBI" id="CHEBI:15377"/>
        <dbReference type="ChEBI" id="CHEBI:15378"/>
        <dbReference type="ChEBI" id="CHEBI:16526"/>
        <dbReference type="ChEBI" id="CHEBI:17544"/>
        <dbReference type="EC" id="4.2.1.1"/>
    </reaction>
</comment>
<organism evidence="8 9">
    <name type="scientific">Tessaracoccus lubricantis</name>
    <dbReference type="NCBI Taxonomy" id="545543"/>
    <lineage>
        <taxon>Bacteria</taxon>
        <taxon>Bacillati</taxon>
        <taxon>Actinomycetota</taxon>
        <taxon>Actinomycetes</taxon>
        <taxon>Propionibacteriales</taxon>
        <taxon>Propionibacteriaceae</taxon>
        <taxon>Tessaracoccus</taxon>
    </lineage>
</organism>
<dbReference type="RefSeq" id="WP_345583662.1">
    <property type="nucleotide sequence ID" value="NZ_BAABLV010000038.1"/>
</dbReference>
<dbReference type="SMART" id="SM00947">
    <property type="entry name" value="Pro_CA"/>
    <property type="match status" value="1"/>
</dbReference>
<accession>A0ABP9FJU9</accession>
<evidence type="ECO:0000313" key="9">
    <source>
        <dbReference type="Proteomes" id="UP001501521"/>
    </source>
</evidence>
<dbReference type="Proteomes" id="UP001501521">
    <property type="component" value="Unassembled WGS sequence"/>
</dbReference>
<evidence type="ECO:0000256" key="1">
    <source>
        <dbReference type="ARBA" id="ARBA00001947"/>
    </source>
</evidence>
<sequence length="164" mass="17620">MSNFDDLLEANRAYAADFSDGYFDGIAKAGVCIVTCMDSRIEPLDMVGLRIGDAKILRSPGGRVTTSVLTGCVLSVQLLQVDRIMVVPHTRCAMASGTDEDLRRVISAKTGTDTSWLSFGANPDQAARLRSDVDMIANHPLIKGHAEVGGFIYDVDTGLLTQVL</sequence>
<comment type="caution">
    <text evidence="8">The sequence shown here is derived from an EMBL/GenBank/DDBJ whole genome shotgun (WGS) entry which is preliminary data.</text>
</comment>
<evidence type="ECO:0000256" key="7">
    <source>
        <dbReference type="ARBA" id="ARBA00048348"/>
    </source>
</evidence>
<evidence type="ECO:0000256" key="3">
    <source>
        <dbReference type="ARBA" id="ARBA00012925"/>
    </source>
</evidence>
<comment type="similarity">
    <text evidence="2">Belongs to the beta-class carbonic anhydrase family.</text>
</comment>
<dbReference type="InterPro" id="IPR036874">
    <property type="entry name" value="Carbonic_anhydrase_sf"/>
</dbReference>
<keyword evidence="5" id="KW-0862">Zinc</keyword>
<evidence type="ECO:0000256" key="4">
    <source>
        <dbReference type="ARBA" id="ARBA00022723"/>
    </source>
</evidence>
<dbReference type="InterPro" id="IPR001765">
    <property type="entry name" value="Carbonic_anhydrase"/>
</dbReference>
<gene>
    <name evidence="8" type="ORF">GCM10025789_26530</name>
</gene>
<evidence type="ECO:0000256" key="2">
    <source>
        <dbReference type="ARBA" id="ARBA00006217"/>
    </source>
</evidence>
<dbReference type="CDD" id="cd03379">
    <property type="entry name" value="beta_CA_cladeD"/>
    <property type="match status" value="1"/>
</dbReference>
<proteinExistence type="inferred from homology"/>
<keyword evidence="4" id="KW-0479">Metal-binding</keyword>
<dbReference type="EMBL" id="BAABLV010000038">
    <property type="protein sequence ID" value="GAA4905834.1"/>
    <property type="molecule type" value="Genomic_DNA"/>
</dbReference>
<comment type="cofactor">
    <cofactor evidence="1">
        <name>Zn(2+)</name>
        <dbReference type="ChEBI" id="CHEBI:29105"/>
    </cofactor>
</comment>
<protein>
    <recommendedName>
        <fullName evidence="3">carbonic anhydrase</fullName>
        <ecNumber evidence="3">4.2.1.1</ecNumber>
    </recommendedName>
</protein>
<dbReference type="Gene3D" id="3.40.1050.10">
    <property type="entry name" value="Carbonic anhydrase"/>
    <property type="match status" value="1"/>
</dbReference>
<comment type="function">
    <text evidence="6">Catalyzes the reversible hydration of carbon dioxide to form bicarbonate.</text>
</comment>
<dbReference type="Pfam" id="PF00484">
    <property type="entry name" value="Pro_CA"/>
    <property type="match status" value="1"/>
</dbReference>
<name>A0ABP9FJU9_9ACTN</name>
<reference evidence="9" key="1">
    <citation type="journal article" date="2019" name="Int. J. Syst. Evol. Microbiol.">
        <title>The Global Catalogue of Microorganisms (GCM) 10K type strain sequencing project: providing services to taxonomists for standard genome sequencing and annotation.</title>
        <authorList>
            <consortium name="The Broad Institute Genomics Platform"/>
            <consortium name="The Broad Institute Genome Sequencing Center for Infectious Disease"/>
            <person name="Wu L."/>
            <person name="Ma J."/>
        </authorList>
    </citation>
    <scope>NUCLEOTIDE SEQUENCE [LARGE SCALE GENOMIC DNA]</scope>
    <source>
        <strain evidence="9">JCM 19125</strain>
    </source>
</reference>
<evidence type="ECO:0000256" key="5">
    <source>
        <dbReference type="ARBA" id="ARBA00022833"/>
    </source>
</evidence>
<keyword evidence="9" id="KW-1185">Reference proteome</keyword>
<dbReference type="PANTHER" id="PTHR43175:SF3">
    <property type="entry name" value="CARBON DISULFIDE HYDROLASE"/>
    <property type="match status" value="1"/>
</dbReference>